<sequence>MAGERPETRSAKGPAPRRRARIALLRTALAAGVLAALLLASPFILLRIGPVRDAALDLAADQAGLDQGLRLRIARVGSLDPTRVRLIGVSVERREGAGDWRRVLGVGDLSASWDPLALLRRRLHIHAVAIDSVDARLAGTGGERTADLPAPRRIPPLGNAAHAVGLVPSLAVDAVELTRIAVRDSAGVFVTGGLRLGDLRSSGLGLAGEVRGGEVGLPRLGLEGRLGRGSLHAGRDGMLALRGQRIELGESAAVLQAGFDPGEKDLPLSVQLLIEMFRPAPWARLWPAPLSGAPDDYLAGSVDLQAGEERWRALAALEGRLLGERLEELRALVEAEGPALELRELRLRGDAGALAGSGRWDLSSRRGEARLEWERVDPHSAWLPWLRELPLQARVGGSARVEARFPAGEDPVIAGELRVRGADPWGVAVSECRVAASVDPARGIEADELELRLAGGSVRGQGEWPLDGRPVRGLVTVDSLDLGVLPAAWSGGAAGRLSGAVSLSGPPHALTLLGEAQGLDLRWRDWRADSLLVERGELDLATLDGSALVHAGGLREHDGPSMTLEARGTRREERIAGELRLIHPLVDLEAAGVFGLDGSLALERVRAASPRYGSWELEEPFRADWRGGRIETDTLRVSGSLGRLDAA</sequence>
<dbReference type="Proteomes" id="UP000748308">
    <property type="component" value="Unassembled WGS sequence"/>
</dbReference>
<dbReference type="AlphaFoldDB" id="A0A937XAJ0"/>
<keyword evidence="1" id="KW-1133">Transmembrane helix</keyword>
<evidence type="ECO:0000256" key="1">
    <source>
        <dbReference type="SAM" id="Phobius"/>
    </source>
</evidence>
<keyword evidence="1" id="KW-0812">Transmembrane</keyword>
<gene>
    <name evidence="2" type="ORF">FJY75_12520</name>
</gene>
<protein>
    <recommendedName>
        <fullName evidence="4">AsmA family protein</fullName>
    </recommendedName>
</protein>
<feature type="non-terminal residue" evidence="2">
    <location>
        <position position="647"/>
    </location>
</feature>
<dbReference type="EMBL" id="VGIY01000437">
    <property type="protein sequence ID" value="MBM3318666.1"/>
    <property type="molecule type" value="Genomic_DNA"/>
</dbReference>
<keyword evidence="1" id="KW-0472">Membrane</keyword>
<reference evidence="2" key="1">
    <citation type="submission" date="2019-03" db="EMBL/GenBank/DDBJ databases">
        <title>Lake Tanganyika Metagenome-Assembled Genomes (MAGs).</title>
        <authorList>
            <person name="Tran P."/>
        </authorList>
    </citation>
    <scope>NUCLEOTIDE SEQUENCE</scope>
    <source>
        <strain evidence="2">M_DeepCast_400m_m2_100</strain>
    </source>
</reference>
<organism evidence="2 3">
    <name type="scientific">Eiseniibacteriota bacterium</name>
    <dbReference type="NCBI Taxonomy" id="2212470"/>
    <lineage>
        <taxon>Bacteria</taxon>
        <taxon>Candidatus Eiseniibacteriota</taxon>
    </lineage>
</organism>
<evidence type="ECO:0000313" key="3">
    <source>
        <dbReference type="Proteomes" id="UP000748308"/>
    </source>
</evidence>
<comment type="caution">
    <text evidence="2">The sequence shown here is derived from an EMBL/GenBank/DDBJ whole genome shotgun (WGS) entry which is preliminary data.</text>
</comment>
<evidence type="ECO:0000313" key="2">
    <source>
        <dbReference type="EMBL" id="MBM3318666.1"/>
    </source>
</evidence>
<name>A0A937XAJ0_UNCEI</name>
<evidence type="ECO:0008006" key="4">
    <source>
        <dbReference type="Google" id="ProtNLM"/>
    </source>
</evidence>
<feature type="transmembrane region" description="Helical" evidence="1">
    <location>
        <begin position="23"/>
        <end position="46"/>
    </location>
</feature>
<accession>A0A937XAJ0</accession>
<proteinExistence type="predicted"/>